<comment type="caution">
    <text evidence="1">The sequence shown here is derived from an EMBL/GenBank/DDBJ whole genome shotgun (WGS) entry which is preliminary data.</text>
</comment>
<protein>
    <submittedName>
        <fullName evidence="1">Uncharacterized protein</fullName>
    </submittedName>
</protein>
<dbReference type="AlphaFoldDB" id="A0A820H0Y8"/>
<proteinExistence type="predicted"/>
<accession>A0A820H0Y8</accession>
<evidence type="ECO:0000313" key="1">
    <source>
        <dbReference type="EMBL" id="CAF4288377.1"/>
    </source>
</evidence>
<name>A0A820H0Y8_9BILA</name>
<dbReference type="EMBL" id="CAJOBE010030199">
    <property type="protein sequence ID" value="CAF4288377.1"/>
    <property type="molecule type" value="Genomic_DNA"/>
</dbReference>
<organism evidence="1 2">
    <name type="scientific">Rotaria sordida</name>
    <dbReference type="NCBI Taxonomy" id="392033"/>
    <lineage>
        <taxon>Eukaryota</taxon>
        <taxon>Metazoa</taxon>
        <taxon>Spiralia</taxon>
        <taxon>Gnathifera</taxon>
        <taxon>Rotifera</taxon>
        <taxon>Eurotatoria</taxon>
        <taxon>Bdelloidea</taxon>
        <taxon>Philodinida</taxon>
        <taxon>Philodinidae</taxon>
        <taxon>Rotaria</taxon>
    </lineage>
</organism>
<evidence type="ECO:0000313" key="2">
    <source>
        <dbReference type="Proteomes" id="UP000663874"/>
    </source>
</evidence>
<dbReference type="Proteomes" id="UP000663874">
    <property type="component" value="Unassembled WGS sequence"/>
</dbReference>
<feature type="non-terminal residue" evidence="1">
    <location>
        <position position="27"/>
    </location>
</feature>
<gene>
    <name evidence="1" type="ORF">FNK824_LOCUS40173</name>
</gene>
<reference evidence="1" key="1">
    <citation type="submission" date="2021-02" db="EMBL/GenBank/DDBJ databases">
        <authorList>
            <person name="Nowell W R."/>
        </authorList>
    </citation>
    <scope>NUCLEOTIDE SEQUENCE</scope>
</reference>
<sequence length="27" mass="3072">MFPNTEDQLIISDFILALNSFVSLDDN</sequence>